<feature type="transmembrane region" description="Helical" evidence="7">
    <location>
        <begin position="216"/>
        <end position="237"/>
    </location>
</feature>
<dbReference type="Pfam" id="PF07690">
    <property type="entry name" value="MFS_1"/>
    <property type="match status" value="1"/>
</dbReference>
<dbReference type="InterPro" id="IPR036259">
    <property type="entry name" value="MFS_trans_sf"/>
</dbReference>
<keyword evidence="4 7" id="KW-1133">Transmembrane helix</keyword>
<feature type="transmembrane region" description="Helical" evidence="7">
    <location>
        <begin position="348"/>
        <end position="367"/>
    </location>
</feature>
<feature type="transmembrane region" description="Helical" evidence="7">
    <location>
        <begin position="147"/>
        <end position="170"/>
    </location>
</feature>
<evidence type="ECO:0000256" key="6">
    <source>
        <dbReference type="SAM" id="MobiDB-lite"/>
    </source>
</evidence>
<comment type="subcellular location">
    <subcellularLocation>
        <location evidence="1">Membrane</location>
        <topology evidence="1">Multi-pass membrane protein</topology>
    </subcellularLocation>
</comment>
<dbReference type="GO" id="GO:0022857">
    <property type="term" value="F:transmembrane transporter activity"/>
    <property type="evidence" value="ECO:0007669"/>
    <property type="project" value="InterPro"/>
</dbReference>
<evidence type="ECO:0000313" key="9">
    <source>
        <dbReference type="EMBL" id="PKS11253.1"/>
    </source>
</evidence>
<evidence type="ECO:0000256" key="5">
    <source>
        <dbReference type="ARBA" id="ARBA00023136"/>
    </source>
</evidence>
<feature type="transmembrane region" description="Helical" evidence="7">
    <location>
        <begin position="324"/>
        <end position="341"/>
    </location>
</feature>
<dbReference type="OrthoDB" id="2962993at2759"/>
<dbReference type="PANTHER" id="PTHR43791:SF57">
    <property type="entry name" value="MAJOR FACILITATOR SUPERFAMILY (MFS) PROFILE DOMAIN-CONTAINING PROTEIN"/>
    <property type="match status" value="1"/>
</dbReference>
<keyword evidence="5 7" id="KW-0472">Membrane</keyword>
<evidence type="ECO:0000256" key="3">
    <source>
        <dbReference type="ARBA" id="ARBA00022692"/>
    </source>
</evidence>
<evidence type="ECO:0000256" key="2">
    <source>
        <dbReference type="ARBA" id="ARBA00022448"/>
    </source>
</evidence>
<dbReference type="Gene3D" id="1.20.1250.20">
    <property type="entry name" value="MFS general substrate transporter like domains"/>
    <property type="match status" value="2"/>
</dbReference>
<feature type="transmembrane region" description="Helical" evidence="7">
    <location>
        <begin position="440"/>
        <end position="461"/>
    </location>
</feature>
<feature type="transmembrane region" description="Helical" evidence="7">
    <location>
        <begin position="284"/>
        <end position="304"/>
    </location>
</feature>
<dbReference type="PANTHER" id="PTHR43791">
    <property type="entry name" value="PERMEASE-RELATED"/>
    <property type="match status" value="1"/>
</dbReference>
<keyword evidence="10" id="KW-1185">Reference proteome</keyword>
<evidence type="ECO:0000259" key="8">
    <source>
        <dbReference type="PROSITE" id="PS50850"/>
    </source>
</evidence>
<dbReference type="VEuPathDB" id="FungiDB:jhhlp_003014"/>
<dbReference type="Proteomes" id="UP000233524">
    <property type="component" value="Unassembled WGS sequence"/>
</dbReference>
<feature type="transmembrane region" description="Helical" evidence="7">
    <location>
        <begin position="56"/>
        <end position="74"/>
    </location>
</feature>
<feature type="transmembrane region" description="Helical" evidence="7">
    <location>
        <begin position="94"/>
        <end position="115"/>
    </location>
</feature>
<accession>A0A2N3NFP5</accession>
<feature type="region of interest" description="Disordered" evidence="6">
    <location>
        <begin position="1"/>
        <end position="29"/>
    </location>
</feature>
<sequence>MSTTSNDGNEKTPAVSECPENSAREEGPAAALKEMEAGGFDTQATKRLLRKIDRNLLPFITFLYLLSFLDRTNIGNAHLANLEKDLHMEGLDYNIALAVFFPLYIAAEIPSNLAMKRFRPSVWIPIIMLAWGIICTLMGIVKTFPGLIVARCALGLAEGGLFPGINYYITLWYRRNECGLRMALFFSAATGAGAFGGLLARAIIELDGKAGLSGWSWIFILEGIATVIIAIIAFFVLHDYPSTARFLNEKEKNEVLRRLKHDRSILPDEFDLKYVKHSLSDWKIWFHMLLALGIYTPVYAFALFTPTIVKALGYTNESAQLMSAPPYVAACIFCILAGYVADRHGQRGIYMIGFCVIAIIGYILLMATESLHARYFGCFLVAIGTFSNVPQGIAWNGNNVGGSVKRGVGIAMQVGFGNLGGVLSSFVYRHEDSPRFLTGHATLLGLMTMSLCICIFMRLWLQRENERRDRDYKKPEEYTMEEMLAEREEGDHAPFFRYVV</sequence>
<keyword evidence="3 7" id="KW-0812">Transmembrane</keyword>
<dbReference type="GO" id="GO:0016020">
    <property type="term" value="C:membrane"/>
    <property type="evidence" value="ECO:0007669"/>
    <property type="project" value="UniProtKB-SubCell"/>
</dbReference>
<dbReference type="FunFam" id="1.20.1250.20:FF:000034">
    <property type="entry name" value="MFS general substrate transporter"/>
    <property type="match status" value="1"/>
</dbReference>
<evidence type="ECO:0000313" key="10">
    <source>
        <dbReference type="Proteomes" id="UP000233524"/>
    </source>
</evidence>
<dbReference type="SUPFAM" id="SSF103473">
    <property type="entry name" value="MFS general substrate transporter"/>
    <property type="match status" value="1"/>
</dbReference>
<proteinExistence type="predicted"/>
<evidence type="ECO:0000256" key="7">
    <source>
        <dbReference type="SAM" id="Phobius"/>
    </source>
</evidence>
<feature type="domain" description="Major facilitator superfamily (MFS) profile" evidence="8">
    <location>
        <begin position="56"/>
        <end position="466"/>
    </location>
</feature>
<gene>
    <name evidence="9" type="ORF">jhhlp_003014</name>
</gene>
<dbReference type="InterPro" id="IPR011701">
    <property type="entry name" value="MFS"/>
</dbReference>
<feature type="transmembrane region" description="Helical" evidence="7">
    <location>
        <begin position="407"/>
        <end position="428"/>
    </location>
</feature>
<name>A0A2N3NFP5_9PEZI</name>
<protein>
    <recommendedName>
        <fullName evidence="8">Major facilitator superfamily (MFS) profile domain-containing protein</fullName>
    </recommendedName>
</protein>
<reference evidence="9 10" key="1">
    <citation type="journal article" date="2017" name="G3 (Bethesda)">
        <title>First Draft Genome Sequence of the Pathogenic Fungus Lomentospora prolificans (Formerly Scedosporium prolificans).</title>
        <authorList>
            <person name="Luo R."/>
            <person name="Zimin A."/>
            <person name="Workman R."/>
            <person name="Fan Y."/>
            <person name="Pertea G."/>
            <person name="Grossman N."/>
            <person name="Wear M.P."/>
            <person name="Jia B."/>
            <person name="Miller H."/>
            <person name="Casadevall A."/>
            <person name="Timp W."/>
            <person name="Zhang S.X."/>
            <person name="Salzberg S.L."/>
        </authorList>
    </citation>
    <scope>NUCLEOTIDE SEQUENCE [LARGE SCALE GENOMIC DNA]</scope>
    <source>
        <strain evidence="9 10">JHH-5317</strain>
    </source>
</reference>
<dbReference type="InParanoid" id="A0A2N3NFP5"/>
<dbReference type="PROSITE" id="PS50850">
    <property type="entry name" value="MFS"/>
    <property type="match status" value="1"/>
</dbReference>
<evidence type="ECO:0000256" key="1">
    <source>
        <dbReference type="ARBA" id="ARBA00004141"/>
    </source>
</evidence>
<evidence type="ECO:0000256" key="4">
    <source>
        <dbReference type="ARBA" id="ARBA00022989"/>
    </source>
</evidence>
<dbReference type="FunFam" id="1.20.1250.20:FF:000068">
    <property type="entry name" value="MFS general substrate transporter"/>
    <property type="match status" value="1"/>
</dbReference>
<dbReference type="AlphaFoldDB" id="A0A2N3NFP5"/>
<dbReference type="InterPro" id="IPR020846">
    <property type="entry name" value="MFS_dom"/>
</dbReference>
<feature type="transmembrane region" description="Helical" evidence="7">
    <location>
        <begin position="122"/>
        <end position="141"/>
    </location>
</feature>
<feature type="transmembrane region" description="Helical" evidence="7">
    <location>
        <begin position="182"/>
        <end position="204"/>
    </location>
</feature>
<organism evidence="9 10">
    <name type="scientific">Lomentospora prolificans</name>
    <dbReference type="NCBI Taxonomy" id="41688"/>
    <lineage>
        <taxon>Eukaryota</taxon>
        <taxon>Fungi</taxon>
        <taxon>Dikarya</taxon>
        <taxon>Ascomycota</taxon>
        <taxon>Pezizomycotina</taxon>
        <taxon>Sordariomycetes</taxon>
        <taxon>Hypocreomycetidae</taxon>
        <taxon>Microascales</taxon>
        <taxon>Microascaceae</taxon>
        <taxon>Lomentospora</taxon>
    </lineage>
</organism>
<feature type="transmembrane region" description="Helical" evidence="7">
    <location>
        <begin position="373"/>
        <end position="395"/>
    </location>
</feature>
<keyword evidence="2" id="KW-0813">Transport</keyword>
<dbReference type="FunCoup" id="A0A2N3NFP5">
    <property type="interactions" value="158"/>
</dbReference>
<dbReference type="EMBL" id="NLAX01000008">
    <property type="protein sequence ID" value="PKS11253.1"/>
    <property type="molecule type" value="Genomic_DNA"/>
</dbReference>
<comment type="caution">
    <text evidence="9">The sequence shown here is derived from an EMBL/GenBank/DDBJ whole genome shotgun (WGS) entry which is preliminary data.</text>
</comment>